<proteinExistence type="predicted"/>
<reference evidence="1" key="1">
    <citation type="submission" date="2016-12" db="EMBL/GenBank/DDBJ databases">
        <title>The genomes of Aspergillus section Nigri reveals drivers in fungal speciation.</title>
        <authorList>
            <consortium name="DOE Joint Genome Institute"/>
            <person name="Vesth T.C."/>
            <person name="Nybo J."/>
            <person name="Theobald S."/>
            <person name="Brandl J."/>
            <person name="Frisvad J.C."/>
            <person name="Nielsen K.F."/>
            <person name="Lyhne E.K."/>
            <person name="Kogle M.E."/>
            <person name="Kuo A."/>
            <person name="Riley R."/>
            <person name="Clum A."/>
            <person name="Nolan M."/>
            <person name="Lipzen A."/>
            <person name="Salamov A."/>
            <person name="Henrissat B."/>
            <person name="Wiebenga A."/>
            <person name="De Vries R.P."/>
            <person name="Grigoriev I.V."/>
            <person name="Mortensen U.H."/>
            <person name="Andersen M.R."/>
            <person name="Baker S.E."/>
        </authorList>
    </citation>
    <scope>NUCLEOTIDE SEQUENCE [LARGE SCALE GENOMIC DNA]</scope>
    <source>
        <strain evidence="1">CBS 113365</strain>
    </source>
</reference>
<accession>A0A319BV83</accession>
<dbReference type="AlphaFoldDB" id="A0A319BV83"/>
<name>A0A319BV83_ASPVC</name>
<dbReference type="EMBL" id="KZ821631">
    <property type="protein sequence ID" value="PYH67038.1"/>
    <property type="molecule type" value="Genomic_DNA"/>
</dbReference>
<dbReference type="RefSeq" id="XP_025560832.1">
    <property type="nucleotide sequence ID" value="XM_025713171.1"/>
</dbReference>
<gene>
    <name evidence="1" type="ORF">BO88DRAFT_82982</name>
</gene>
<sequence>MPAMRDLFTPVFQARCFVAGAWVLIGISVPARWSMFGGDPRTATISICCFWGIRTMHGMRYKCHPRSNRLKDKGTYSSGGSRDDALPCLMEAHCTWLCSLLHRLGA</sequence>
<protein>
    <submittedName>
        <fullName evidence="1">Uncharacterized protein</fullName>
    </submittedName>
</protein>
<evidence type="ECO:0000313" key="1">
    <source>
        <dbReference type="EMBL" id="PYH67038.1"/>
    </source>
</evidence>
<evidence type="ECO:0000313" key="2">
    <source>
        <dbReference type="Proteomes" id="UP000248405"/>
    </source>
</evidence>
<dbReference type="Proteomes" id="UP000248405">
    <property type="component" value="Unassembled WGS sequence"/>
</dbReference>
<organism evidence="1 2">
    <name type="scientific">Aspergillus vadensis (strain CBS 113365 / IMI 142717 / IBT 24658)</name>
    <dbReference type="NCBI Taxonomy" id="1448311"/>
    <lineage>
        <taxon>Eukaryota</taxon>
        <taxon>Fungi</taxon>
        <taxon>Dikarya</taxon>
        <taxon>Ascomycota</taxon>
        <taxon>Pezizomycotina</taxon>
        <taxon>Eurotiomycetes</taxon>
        <taxon>Eurotiomycetidae</taxon>
        <taxon>Eurotiales</taxon>
        <taxon>Aspergillaceae</taxon>
        <taxon>Aspergillus</taxon>
        <taxon>Aspergillus subgen. Circumdati</taxon>
    </lineage>
</organism>
<keyword evidence="2" id="KW-1185">Reference proteome</keyword>
<dbReference type="GeneID" id="37217763"/>